<evidence type="ECO:0000256" key="3">
    <source>
        <dbReference type="SAM" id="MobiDB-lite"/>
    </source>
</evidence>
<feature type="region of interest" description="Disordered" evidence="3">
    <location>
        <begin position="1"/>
        <end position="23"/>
    </location>
</feature>
<evidence type="ECO:0000313" key="6">
    <source>
        <dbReference type="Proteomes" id="UP000431533"/>
    </source>
</evidence>
<comment type="caution">
    <text evidence="5">The sequence shown here is derived from an EMBL/GenBank/DDBJ whole genome shotgun (WGS) entry which is preliminary data.</text>
</comment>
<dbReference type="AlphaFoldDB" id="A0A8H8TZK9"/>
<dbReference type="Pfam" id="PF12937">
    <property type="entry name" value="F-box-like"/>
    <property type="match status" value="1"/>
</dbReference>
<dbReference type="EMBL" id="QGMH01000107">
    <property type="protein sequence ID" value="TVY25091.1"/>
    <property type="molecule type" value="Genomic_DNA"/>
</dbReference>
<dbReference type="PROSITE" id="PS50181">
    <property type="entry name" value="FBOX"/>
    <property type="match status" value="1"/>
</dbReference>
<sequence length="559" mass="62329">MAPPVADEEGMGPLERGRRRYQQKDYSGSLSAFTEAVNMSSGYMKLMALDHRAAAQEKLQKFQPALSDAKKMIDLKPELSKVGYLRCGKVLQLKGNPELALKIYERGLGKVKIGTDDERTMLQMMHNKTKRALAPKKVLDPLVFLPLELAEMVCQHLTMRDRVICLAVSKPWKRLLESSHKLWTTLDTTFAKKSMNHKSLKAHLKRSNYTLDHAIITLRAGLDLQKMTYITSSCKNLRTLEIRGSGVIGESLTKSVPYSRSLNSVSVSSSCAITPSAVHETLTSLRKTITEAYFLCVKGSLHSHSRDFPQLDCLKILQYKAAETGTNFDIHRLINVTPNLESVAINNWVIGSTFDACLWPKLQQLDLTDSHITLLPDLPPTLKHLILNNNRNLRVDIGDRQFPSPPLLETFACAGTTLNNSAIKDITRESIKRGNLKTLLIGRRLADSRGRAEDDYPASETVEELSLASLWEQEHQLIQIVSLYPNVRKLDVSSTKATGVAVKAFVQMGVQYLKMNECSEVGIDAVDWARGQGVAVEFNFPSRSGNARGYRDSALATGY</sequence>
<dbReference type="SMART" id="SM00256">
    <property type="entry name" value="FBOX"/>
    <property type="match status" value="1"/>
</dbReference>
<dbReference type="PANTHER" id="PTHR22904:SF523">
    <property type="entry name" value="STRESS-INDUCED-PHOSPHOPROTEIN 1"/>
    <property type="match status" value="1"/>
</dbReference>
<evidence type="ECO:0000256" key="1">
    <source>
        <dbReference type="ARBA" id="ARBA00022737"/>
    </source>
</evidence>
<dbReference type="InterPro" id="IPR011990">
    <property type="entry name" value="TPR-like_helical_dom_sf"/>
</dbReference>
<dbReference type="Gene3D" id="3.80.10.10">
    <property type="entry name" value="Ribonuclease Inhibitor"/>
    <property type="match status" value="1"/>
</dbReference>
<dbReference type="OrthoDB" id="629492at2759"/>
<dbReference type="Gene3D" id="1.20.1280.50">
    <property type="match status" value="1"/>
</dbReference>
<keyword evidence="6" id="KW-1185">Reference proteome</keyword>
<dbReference type="InterPro" id="IPR036047">
    <property type="entry name" value="F-box-like_dom_sf"/>
</dbReference>
<gene>
    <name evidence="5" type="primary">pof3</name>
    <name evidence="5" type="ORF">LHYA1_G006071</name>
</gene>
<dbReference type="SUPFAM" id="SSF48452">
    <property type="entry name" value="TPR-like"/>
    <property type="match status" value="1"/>
</dbReference>
<dbReference type="SUPFAM" id="SSF52047">
    <property type="entry name" value="RNI-like"/>
    <property type="match status" value="1"/>
</dbReference>
<dbReference type="SUPFAM" id="SSF81383">
    <property type="entry name" value="F-box domain"/>
    <property type="match status" value="1"/>
</dbReference>
<organism evidence="5 6">
    <name type="scientific">Lachnellula hyalina</name>
    <dbReference type="NCBI Taxonomy" id="1316788"/>
    <lineage>
        <taxon>Eukaryota</taxon>
        <taxon>Fungi</taxon>
        <taxon>Dikarya</taxon>
        <taxon>Ascomycota</taxon>
        <taxon>Pezizomycotina</taxon>
        <taxon>Leotiomycetes</taxon>
        <taxon>Helotiales</taxon>
        <taxon>Lachnaceae</taxon>
        <taxon>Lachnellula</taxon>
    </lineage>
</organism>
<dbReference type="Proteomes" id="UP000431533">
    <property type="component" value="Unassembled WGS sequence"/>
</dbReference>
<dbReference type="GO" id="GO:0051879">
    <property type="term" value="F:Hsp90 protein binding"/>
    <property type="evidence" value="ECO:0007669"/>
    <property type="project" value="TreeGrafter"/>
</dbReference>
<dbReference type="GeneID" id="41986269"/>
<dbReference type="InterPro" id="IPR001810">
    <property type="entry name" value="F-box_dom"/>
</dbReference>
<keyword evidence="1" id="KW-0677">Repeat</keyword>
<reference evidence="5 6" key="1">
    <citation type="submission" date="2018-05" db="EMBL/GenBank/DDBJ databases">
        <title>Genome sequencing and assembly of the regulated plant pathogen Lachnellula willkommii and related sister species for the development of diagnostic species identification markers.</title>
        <authorList>
            <person name="Giroux E."/>
            <person name="Bilodeau G."/>
        </authorList>
    </citation>
    <scope>NUCLEOTIDE SEQUENCE [LARGE SCALE GENOMIC DNA]</scope>
    <source>
        <strain evidence="5 6">CBS 185.66</strain>
    </source>
</reference>
<keyword evidence="2" id="KW-0802">TPR repeat</keyword>
<dbReference type="InterPro" id="IPR032675">
    <property type="entry name" value="LRR_dom_sf"/>
</dbReference>
<feature type="domain" description="F-box" evidence="4">
    <location>
        <begin position="139"/>
        <end position="186"/>
    </location>
</feature>
<feature type="compositionally biased region" description="Acidic residues" evidence="3">
    <location>
        <begin position="1"/>
        <end position="10"/>
    </location>
</feature>
<name>A0A8H8TZK9_9HELO</name>
<proteinExistence type="predicted"/>
<dbReference type="RefSeq" id="XP_031003879.1">
    <property type="nucleotide sequence ID" value="XM_031151012.1"/>
</dbReference>
<evidence type="ECO:0000313" key="5">
    <source>
        <dbReference type="EMBL" id="TVY25091.1"/>
    </source>
</evidence>
<evidence type="ECO:0000259" key="4">
    <source>
        <dbReference type="PROSITE" id="PS50181"/>
    </source>
</evidence>
<dbReference type="Gene3D" id="1.25.40.10">
    <property type="entry name" value="Tetratricopeptide repeat domain"/>
    <property type="match status" value="1"/>
</dbReference>
<protein>
    <submittedName>
        <fullName evidence="5">F-box/TPR repeat protein</fullName>
    </submittedName>
</protein>
<evidence type="ECO:0000256" key="2">
    <source>
        <dbReference type="ARBA" id="ARBA00022803"/>
    </source>
</evidence>
<dbReference type="PANTHER" id="PTHR22904">
    <property type="entry name" value="TPR REPEAT CONTAINING PROTEIN"/>
    <property type="match status" value="1"/>
</dbReference>
<accession>A0A8H8TZK9</accession>